<keyword evidence="2" id="KW-1185">Reference proteome</keyword>
<accession>A0A7J7MQE7</accession>
<organism evidence="1 2">
    <name type="scientific">Kingdonia uniflora</name>
    <dbReference type="NCBI Taxonomy" id="39325"/>
    <lineage>
        <taxon>Eukaryota</taxon>
        <taxon>Viridiplantae</taxon>
        <taxon>Streptophyta</taxon>
        <taxon>Embryophyta</taxon>
        <taxon>Tracheophyta</taxon>
        <taxon>Spermatophyta</taxon>
        <taxon>Magnoliopsida</taxon>
        <taxon>Ranunculales</taxon>
        <taxon>Circaeasteraceae</taxon>
        <taxon>Kingdonia</taxon>
    </lineage>
</organism>
<dbReference type="Proteomes" id="UP000541444">
    <property type="component" value="Unassembled WGS sequence"/>
</dbReference>
<evidence type="ECO:0000313" key="1">
    <source>
        <dbReference type="EMBL" id="KAF6157103.1"/>
    </source>
</evidence>
<sequence>MLTNVLLSIEPETIIGQTKTSVEFWFEPQPEKVKDLLDFRFKSTAYTEDPYDLSKEFNIGDIYRDRIKLKNHIRAYAVINKFNLEHVLSSEYKIMMRGSFEYAYQLLTSYFAEVRYGVACTNHVESWNNVILKEAEKSQACLTPWATDHCESKKFVADLLTCKVRTSRHHFKMTSYGRTDYVNIEDGTCFCRWW</sequence>
<dbReference type="EMBL" id="JACGCM010001281">
    <property type="protein sequence ID" value="KAF6157103.1"/>
    <property type="molecule type" value="Genomic_DNA"/>
</dbReference>
<protein>
    <submittedName>
        <fullName evidence="1">Uncharacterized protein</fullName>
    </submittedName>
</protein>
<evidence type="ECO:0000313" key="2">
    <source>
        <dbReference type="Proteomes" id="UP000541444"/>
    </source>
</evidence>
<dbReference type="AlphaFoldDB" id="A0A7J7MQE7"/>
<proteinExistence type="predicted"/>
<gene>
    <name evidence="1" type="ORF">GIB67_041564</name>
</gene>
<name>A0A7J7MQE7_9MAGN</name>
<comment type="caution">
    <text evidence="1">The sequence shown here is derived from an EMBL/GenBank/DDBJ whole genome shotgun (WGS) entry which is preliminary data.</text>
</comment>
<reference evidence="1 2" key="1">
    <citation type="journal article" date="2020" name="IScience">
        <title>Genome Sequencing of the Endangered Kingdonia uniflora (Circaeasteraceae, Ranunculales) Reveals Potential Mechanisms of Evolutionary Specialization.</title>
        <authorList>
            <person name="Sun Y."/>
            <person name="Deng T."/>
            <person name="Zhang A."/>
            <person name="Moore M.J."/>
            <person name="Landis J.B."/>
            <person name="Lin N."/>
            <person name="Zhang H."/>
            <person name="Zhang X."/>
            <person name="Huang J."/>
            <person name="Zhang X."/>
            <person name="Sun H."/>
            <person name="Wang H."/>
        </authorList>
    </citation>
    <scope>NUCLEOTIDE SEQUENCE [LARGE SCALE GENOMIC DNA]</scope>
    <source>
        <strain evidence="1">TB1705</strain>
        <tissue evidence="1">Leaf</tissue>
    </source>
</reference>